<reference evidence="3" key="1">
    <citation type="journal article" date="2019" name="Int. J. Syst. Evol. Microbiol.">
        <title>The Global Catalogue of Microorganisms (GCM) 10K type strain sequencing project: providing services to taxonomists for standard genome sequencing and annotation.</title>
        <authorList>
            <consortium name="The Broad Institute Genomics Platform"/>
            <consortium name="The Broad Institute Genome Sequencing Center for Infectious Disease"/>
            <person name="Wu L."/>
            <person name="Ma J."/>
        </authorList>
    </citation>
    <scope>NUCLEOTIDE SEQUENCE [LARGE SCALE GENOMIC DNA]</scope>
    <source>
        <strain evidence="3">JCM 4738</strain>
    </source>
</reference>
<organism evidence="2 3">
    <name type="scientific">Streptomyces cirratus</name>
    <dbReference type="NCBI Taxonomy" id="68187"/>
    <lineage>
        <taxon>Bacteria</taxon>
        <taxon>Bacillati</taxon>
        <taxon>Actinomycetota</taxon>
        <taxon>Actinomycetes</taxon>
        <taxon>Kitasatosporales</taxon>
        <taxon>Streptomycetaceae</taxon>
        <taxon>Streptomyces</taxon>
    </lineage>
</organism>
<accession>A0ABQ3EJV1</accession>
<dbReference type="Proteomes" id="UP000642673">
    <property type="component" value="Unassembled WGS sequence"/>
</dbReference>
<dbReference type="Pfam" id="PF21806">
    <property type="entry name" value="DUF6879"/>
    <property type="match status" value="1"/>
</dbReference>
<gene>
    <name evidence="2" type="ORF">GCM10010347_07730</name>
</gene>
<sequence length="173" mass="20122">MVPSFEQLLASAERSAIHLEMRDGYMESDPSFIAWKQGFRDLPEDNDPEMRHWLKWVRDATDRGVSIRRARVFSVPESDYLRFEHHVSDANVEAGEEIRWLPRRNATDIAFPGNDFWVFDNRTVLVLHFDGNGECAPGDWLEMTEDPRILKLCVGAFEAVWERATPHSEYQPT</sequence>
<name>A0ABQ3EJV1_9ACTN</name>
<evidence type="ECO:0000313" key="2">
    <source>
        <dbReference type="EMBL" id="GHB40553.1"/>
    </source>
</evidence>
<evidence type="ECO:0000259" key="1">
    <source>
        <dbReference type="Pfam" id="PF21806"/>
    </source>
</evidence>
<evidence type="ECO:0000313" key="3">
    <source>
        <dbReference type="Proteomes" id="UP000642673"/>
    </source>
</evidence>
<protein>
    <recommendedName>
        <fullName evidence="1">DUF6879 domain-containing protein</fullName>
    </recommendedName>
</protein>
<dbReference type="EMBL" id="BMVP01000001">
    <property type="protein sequence ID" value="GHB40553.1"/>
    <property type="molecule type" value="Genomic_DNA"/>
</dbReference>
<feature type="domain" description="DUF6879" evidence="1">
    <location>
        <begin position="4"/>
        <end position="171"/>
    </location>
</feature>
<comment type="caution">
    <text evidence="2">The sequence shown here is derived from an EMBL/GenBank/DDBJ whole genome shotgun (WGS) entry which is preliminary data.</text>
</comment>
<proteinExistence type="predicted"/>
<dbReference type="RefSeq" id="WP_373304666.1">
    <property type="nucleotide sequence ID" value="NZ_BMVP01000001.1"/>
</dbReference>
<dbReference type="InterPro" id="IPR049244">
    <property type="entry name" value="DUF6879"/>
</dbReference>
<keyword evidence="3" id="KW-1185">Reference proteome</keyword>